<feature type="region of interest" description="Disordered" evidence="1">
    <location>
        <begin position="49"/>
        <end position="161"/>
    </location>
</feature>
<dbReference type="PROSITE" id="PS51257">
    <property type="entry name" value="PROKAR_LIPOPROTEIN"/>
    <property type="match status" value="1"/>
</dbReference>
<feature type="compositionally biased region" description="Polar residues" evidence="1">
    <location>
        <begin position="119"/>
        <end position="137"/>
    </location>
</feature>
<proteinExistence type="predicted"/>
<feature type="compositionally biased region" description="Low complexity" evidence="1">
    <location>
        <begin position="49"/>
        <end position="72"/>
    </location>
</feature>
<accession>A0ABR9WT42</accession>
<gene>
    <name evidence="2" type="ORF">IM755_04430</name>
</gene>
<reference evidence="2 3" key="1">
    <citation type="submission" date="2020-10" db="EMBL/GenBank/DDBJ databases">
        <title>The genome sequence of Flavobacterium aquaticum 1Y8A.</title>
        <authorList>
            <person name="Liu Y."/>
        </authorList>
    </citation>
    <scope>NUCLEOTIDE SEQUENCE [LARGE SCALE GENOMIC DNA]</scope>
    <source>
        <strain evidence="2 3">1Y8A</strain>
    </source>
</reference>
<sequence>MTKQLILAIIIGSILIVSCKKDEEVKPVEETQQTAQPFSGEAWLKQRVGNQGQQVQPVQQQTAQSATQTAAGMNPPHGQPGHRCEIPVGAPLNSKPAQNTQSQKITPVVNQKPVEQPVMNINSKSGSTTIVGTSTPPGMNPPHGQEGHRCDIAVGAPLPKE</sequence>
<evidence type="ECO:0000313" key="3">
    <source>
        <dbReference type="Proteomes" id="UP000656274"/>
    </source>
</evidence>
<protein>
    <recommendedName>
        <fullName evidence="4">Secreted protein</fullName>
    </recommendedName>
</protein>
<dbReference type="RefSeq" id="WP_194093986.1">
    <property type="nucleotide sequence ID" value="NZ_JADFTZ010000001.1"/>
</dbReference>
<dbReference type="EMBL" id="JADFTZ010000001">
    <property type="protein sequence ID" value="MBE9575949.1"/>
    <property type="molecule type" value="Genomic_DNA"/>
</dbReference>
<keyword evidence="3" id="KW-1185">Reference proteome</keyword>
<dbReference type="Proteomes" id="UP000656274">
    <property type="component" value="Unassembled WGS sequence"/>
</dbReference>
<evidence type="ECO:0008006" key="4">
    <source>
        <dbReference type="Google" id="ProtNLM"/>
    </source>
</evidence>
<feature type="compositionally biased region" description="Polar residues" evidence="1">
    <location>
        <begin position="95"/>
        <end position="109"/>
    </location>
</feature>
<comment type="caution">
    <text evidence="2">The sequence shown here is derived from an EMBL/GenBank/DDBJ whole genome shotgun (WGS) entry which is preliminary data.</text>
</comment>
<evidence type="ECO:0000313" key="2">
    <source>
        <dbReference type="EMBL" id="MBE9575949.1"/>
    </source>
</evidence>
<name>A0ABR9WT42_9FLAO</name>
<evidence type="ECO:0000256" key="1">
    <source>
        <dbReference type="SAM" id="MobiDB-lite"/>
    </source>
</evidence>
<organism evidence="2 3">
    <name type="scientific">Flavobacterium proteolyticum</name>
    <dbReference type="NCBI Taxonomy" id="2911683"/>
    <lineage>
        <taxon>Bacteria</taxon>
        <taxon>Pseudomonadati</taxon>
        <taxon>Bacteroidota</taxon>
        <taxon>Flavobacteriia</taxon>
        <taxon>Flavobacteriales</taxon>
        <taxon>Flavobacteriaceae</taxon>
        <taxon>Flavobacterium</taxon>
    </lineage>
</organism>